<accession>A0A0D2AAM6</accession>
<dbReference type="Proteomes" id="UP000054302">
    <property type="component" value="Unassembled WGS sequence"/>
</dbReference>
<reference evidence="2 3" key="1">
    <citation type="submission" date="2015-01" db="EMBL/GenBank/DDBJ databases">
        <title>The Genome Sequence of Exophiala mesophila CBS40295.</title>
        <authorList>
            <consortium name="The Broad Institute Genomics Platform"/>
            <person name="Cuomo C."/>
            <person name="de Hoog S."/>
            <person name="Gorbushina A."/>
            <person name="Stielow B."/>
            <person name="Teixiera M."/>
            <person name="Abouelleil A."/>
            <person name="Chapman S.B."/>
            <person name="Priest M."/>
            <person name="Young S.K."/>
            <person name="Wortman J."/>
            <person name="Nusbaum C."/>
            <person name="Birren B."/>
        </authorList>
    </citation>
    <scope>NUCLEOTIDE SEQUENCE [LARGE SCALE GENOMIC DNA]</scope>
    <source>
        <strain evidence="2 3">CBS 40295</strain>
    </source>
</reference>
<organism evidence="2 3">
    <name type="scientific">Exophiala mesophila</name>
    <name type="common">Black yeast-like fungus</name>
    <dbReference type="NCBI Taxonomy" id="212818"/>
    <lineage>
        <taxon>Eukaryota</taxon>
        <taxon>Fungi</taxon>
        <taxon>Dikarya</taxon>
        <taxon>Ascomycota</taxon>
        <taxon>Pezizomycotina</taxon>
        <taxon>Eurotiomycetes</taxon>
        <taxon>Chaetothyriomycetidae</taxon>
        <taxon>Chaetothyriales</taxon>
        <taxon>Herpotrichiellaceae</taxon>
        <taxon>Exophiala</taxon>
    </lineage>
</organism>
<evidence type="ECO:0000313" key="2">
    <source>
        <dbReference type="EMBL" id="KIV95968.1"/>
    </source>
</evidence>
<dbReference type="EMBL" id="KN847521">
    <property type="protein sequence ID" value="KIV95968.1"/>
    <property type="molecule type" value="Genomic_DNA"/>
</dbReference>
<feature type="compositionally biased region" description="Low complexity" evidence="1">
    <location>
        <begin position="43"/>
        <end position="53"/>
    </location>
</feature>
<evidence type="ECO:0000256" key="1">
    <source>
        <dbReference type="SAM" id="MobiDB-lite"/>
    </source>
</evidence>
<dbReference type="HOGENOM" id="CLU_1713267_0_0_1"/>
<sequence>MASDEQKKKLKGSLKLAKRFSLSAMTLAATAGPAAAPAPPTLSTPRTTTTSARFSHSHVAANAANTTITTTTRTAISTAPSNTTPTLSPTLTSSSSPSDPSAANTIHFVPHSQPSAQEQRVMIFDSSITSQPFLDSVELDKLRKRQKTSTKTA</sequence>
<feature type="region of interest" description="Disordered" evidence="1">
    <location>
        <begin position="31"/>
        <end position="117"/>
    </location>
</feature>
<keyword evidence="3" id="KW-1185">Reference proteome</keyword>
<feature type="compositionally biased region" description="Low complexity" evidence="1">
    <location>
        <begin position="60"/>
        <end position="105"/>
    </location>
</feature>
<dbReference type="AlphaFoldDB" id="A0A0D2AAM6"/>
<dbReference type="OrthoDB" id="4120131at2759"/>
<dbReference type="RefSeq" id="XP_016227542.1">
    <property type="nucleotide sequence ID" value="XM_016368024.1"/>
</dbReference>
<proteinExistence type="predicted"/>
<dbReference type="VEuPathDB" id="FungiDB:PV10_03555"/>
<gene>
    <name evidence="2" type="ORF">PV10_03555</name>
</gene>
<evidence type="ECO:0000313" key="3">
    <source>
        <dbReference type="Proteomes" id="UP000054302"/>
    </source>
</evidence>
<name>A0A0D2AAM6_EXOME</name>
<protein>
    <submittedName>
        <fullName evidence="2">Uncharacterized protein</fullName>
    </submittedName>
</protein>
<dbReference type="GeneID" id="27321400"/>